<dbReference type="PANTHER" id="PTHR12788:SF10">
    <property type="entry name" value="PROTEIN-TYROSINE SULFOTRANSFERASE"/>
    <property type="match status" value="1"/>
</dbReference>
<dbReference type="Pfam" id="PF13469">
    <property type="entry name" value="Sulfotransfer_3"/>
    <property type="match status" value="1"/>
</dbReference>
<organism evidence="2 3">
    <name type="scientific">Rhizomicrobium electricum</name>
    <dbReference type="NCBI Taxonomy" id="480070"/>
    <lineage>
        <taxon>Bacteria</taxon>
        <taxon>Pseudomonadati</taxon>
        <taxon>Pseudomonadota</taxon>
        <taxon>Alphaproteobacteria</taxon>
        <taxon>Micropepsales</taxon>
        <taxon>Micropepsaceae</taxon>
        <taxon>Rhizomicrobium</taxon>
    </lineage>
</organism>
<dbReference type="Gene3D" id="3.40.50.300">
    <property type="entry name" value="P-loop containing nucleotide triphosphate hydrolases"/>
    <property type="match status" value="1"/>
</dbReference>
<dbReference type="InterPro" id="IPR027417">
    <property type="entry name" value="P-loop_NTPase"/>
</dbReference>
<dbReference type="EMBL" id="BAAADD010000004">
    <property type="protein sequence ID" value="GAA0569972.1"/>
    <property type="molecule type" value="Genomic_DNA"/>
</dbReference>
<sequence>MPLRKDEDQPFFIVGSGRSGTTLLRMILASHSRLAIPPETYFLDPLLKRLPATRALTNDEITRAIAIVTGSIRWPDMGIDTDAYAAEASALPQPTLRDLVEIVYRTHLGREGKQRWGDKTPAYIRIVPQLAELYPGARFIHLLRDGRDVAKSFQSVGWYGPLLNRNMGEWLEATKLDARWRRMPVADRLFLVRYEDLVRDTERTVRGICDFLGEEFEPQMLAWEDKVDRLVPSREMAIHAKLRRKPDPADIERWRREMSTSELLVAEAFMGTELGRAGYERRFGGVMWRPLMPVVRYFCRLVLPLASAVWNRIGSPARKAASARG</sequence>
<evidence type="ECO:0000256" key="1">
    <source>
        <dbReference type="ARBA" id="ARBA00022679"/>
    </source>
</evidence>
<evidence type="ECO:0000313" key="3">
    <source>
        <dbReference type="Proteomes" id="UP001499951"/>
    </source>
</evidence>
<name>A0ABN1EMW7_9PROT</name>
<dbReference type="Proteomes" id="UP001499951">
    <property type="component" value="Unassembled WGS sequence"/>
</dbReference>
<keyword evidence="1" id="KW-0808">Transferase</keyword>
<protein>
    <submittedName>
        <fullName evidence="2">Sulfotransferase</fullName>
    </submittedName>
</protein>
<proteinExistence type="predicted"/>
<comment type="caution">
    <text evidence="2">The sequence shown here is derived from an EMBL/GenBank/DDBJ whole genome shotgun (WGS) entry which is preliminary data.</text>
</comment>
<keyword evidence="3" id="KW-1185">Reference proteome</keyword>
<dbReference type="SUPFAM" id="SSF52540">
    <property type="entry name" value="P-loop containing nucleoside triphosphate hydrolases"/>
    <property type="match status" value="1"/>
</dbReference>
<reference evidence="2 3" key="1">
    <citation type="journal article" date="2019" name="Int. J. Syst. Evol. Microbiol.">
        <title>The Global Catalogue of Microorganisms (GCM) 10K type strain sequencing project: providing services to taxonomists for standard genome sequencing and annotation.</title>
        <authorList>
            <consortium name="The Broad Institute Genomics Platform"/>
            <consortium name="The Broad Institute Genome Sequencing Center for Infectious Disease"/>
            <person name="Wu L."/>
            <person name="Ma J."/>
        </authorList>
    </citation>
    <scope>NUCLEOTIDE SEQUENCE [LARGE SCALE GENOMIC DNA]</scope>
    <source>
        <strain evidence="2 3">JCM 15089</strain>
    </source>
</reference>
<gene>
    <name evidence="2" type="ORF">GCM10008942_18430</name>
</gene>
<dbReference type="InterPro" id="IPR026634">
    <property type="entry name" value="TPST-like"/>
</dbReference>
<accession>A0ABN1EMW7</accession>
<dbReference type="RefSeq" id="WP_166929489.1">
    <property type="nucleotide sequence ID" value="NZ_BAAADD010000004.1"/>
</dbReference>
<evidence type="ECO:0000313" key="2">
    <source>
        <dbReference type="EMBL" id="GAA0569972.1"/>
    </source>
</evidence>
<dbReference type="PANTHER" id="PTHR12788">
    <property type="entry name" value="PROTEIN-TYROSINE SULFOTRANSFERASE 2"/>
    <property type="match status" value="1"/>
</dbReference>